<dbReference type="Pfam" id="PF00172">
    <property type="entry name" value="Zn_clus"/>
    <property type="match status" value="1"/>
</dbReference>
<dbReference type="PROSITE" id="PS50048">
    <property type="entry name" value="ZN2_CY6_FUNGAL_2"/>
    <property type="match status" value="1"/>
</dbReference>
<reference evidence="4 5" key="1">
    <citation type="submission" date="2018-05" db="EMBL/GenBank/DDBJ databases">
        <title>Whole genome sequencing for identification of molecular markers to develop diagnostic detection tools for the regulated plant pathogen Lachnellula willkommii.</title>
        <authorList>
            <person name="Giroux E."/>
            <person name="Bilodeau G."/>
        </authorList>
    </citation>
    <scope>NUCLEOTIDE SEQUENCE [LARGE SCALE GENOMIC DNA]</scope>
    <source>
        <strain evidence="4 5">CBS 625.97</strain>
    </source>
</reference>
<dbReference type="InterPro" id="IPR052973">
    <property type="entry name" value="Fungal_sec-metab_reg_TF"/>
</dbReference>
<dbReference type="CDD" id="cd00067">
    <property type="entry name" value="GAL4"/>
    <property type="match status" value="1"/>
</dbReference>
<keyword evidence="5" id="KW-1185">Reference proteome</keyword>
<feature type="compositionally biased region" description="Basic and acidic residues" evidence="2">
    <location>
        <begin position="420"/>
        <end position="431"/>
    </location>
</feature>
<evidence type="ECO:0000256" key="1">
    <source>
        <dbReference type="ARBA" id="ARBA00023242"/>
    </source>
</evidence>
<dbReference type="GO" id="GO:0008270">
    <property type="term" value="F:zinc ion binding"/>
    <property type="evidence" value="ECO:0007669"/>
    <property type="project" value="InterPro"/>
</dbReference>
<gene>
    <name evidence="4" type="ORF">LCER1_G005285</name>
</gene>
<feature type="compositionally biased region" description="Polar residues" evidence="2">
    <location>
        <begin position="245"/>
        <end position="259"/>
    </location>
</feature>
<feature type="region of interest" description="Disordered" evidence="2">
    <location>
        <begin position="75"/>
        <end position="107"/>
    </location>
</feature>
<evidence type="ECO:0000259" key="3">
    <source>
        <dbReference type="PROSITE" id="PS50048"/>
    </source>
</evidence>
<feature type="domain" description="Zn(2)-C6 fungal-type" evidence="3">
    <location>
        <begin position="326"/>
        <end position="360"/>
    </location>
</feature>
<feature type="region of interest" description="Disordered" evidence="2">
    <location>
        <begin position="1"/>
        <end position="24"/>
    </location>
</feature>
<evidence type="ECO:0000313" key="4">
    <source>
        <dbReference type="EMBL" id="TVY53482.1"/>
    </source>
</evidence>
<evidence type="ECO:0000256" key="2">
    <source>
        <dbReference type="SAM" id="MobiDB-lite"/>
    </source>
</evidence>
<feature type="region of interest" description="Disordered" evidence="2">
    <location>
        <begin position="245"/>
        <end position="283"/>
    </location>
</feature>
<protein>
    <recommendedName>
        <fullName evidence="3">Zn(2)-C6 fungal-type domain-containing protein</fullName>
    </recommendedName>
</protein>
<dbReference type="PANTHER" id="PTHR35392">
    <property type="entry name" value="ZN(II)2CYS6 TRANSCRIPTION FACTOR (EUROFUNG)-RELATED-RELATED"/>
    <property type="match status" value="1"/>
</dbReference>
<accession>A0A7D8YKV4</accession>
<keyword evidence="1" id="KW-0539">Nucleus</keyword>
<dbReference type="InterPro" id="IPR001138">
    <property type="entry name" value="Zn2Cys6_DnaBD"/>
</dbReference>
<evidence type="ECO:0000313" key="5">
    <source>
        <dbReference type="Proteomes" id="UP000481288"/>
    </source>
</evidence>
<feature type="compositionally biased region" description="Low complexity" evidence="2">
    <location>
        <begin position="197"/>
        <end position="212"/>
    </location>
</feature>
<sequence>MSYAYPHPAKSSSIPGGDQEHVPAEEHVPIHDGREQWIDQAAQGFTTQAPSYLTNYYHHDPDNFIEEKWLPETNQSWSAESSSQSQWSHDATPPFLAPSEGSLGQESPFLYSDAEQSALGYNNSFNIYEPGDLSDLKERMISHPRSRVHPINEVAPYYHSRTPQESQFVPPIDQHLPFECASTTTGPVEQYMQPNTLDPSLPLDQSSSWLSSYPEPHSYSTATSLSPDLPVSGILPPKVELDWSSNEQLPNIPSNSRDTSLPPPKRKRESPQPTAKKGRPKEPQQGLAEFVLVFENAPGALASIKHRRKLDAPVRKAARDVRKAGACHQCRFRKRTCSTGTPCTSCLKNGNGLHEIKCQRESPFVGKMARIVTFNVTIPIGTKRADYIDPEWTTVVIDGVGGLSHPIKLKAQMTRLSKFSSEEQKTIKQTEDQNQNKNQKSNAESVIVLADEDGLGQQVEQWAVEYTSKFIHAAGPKFYATTMAQILGTAYVKKGLPEVGSTISKLVGAMVRVASLAFVLRAGVKCSEPELSSRFRTIQAKIDTVLYERLVMATNELFQKLQHLIFRAAGSLSRESIYPVALVLWQLLRIFCISSSHLSNIAQKFHSKGSDAELIGLAGEMRKVVLTFRDKGFPEMKGSIAYRKEYFDMFRKVYDGM</sequence>
<dbReference type="OrthoDB" id="5426982at2759"/>
<dbReference type="AlphaFoldDB" id="A0A7D8YKV4"/>
<feature type="compositionally biased region" description="Polar residues" evidence="2">
    <location>
        <begin position="432"/>
        <end position="441"/>
    </location>
</feature>
<dbReference type="GO" id="GO:0000981">
    <property type="term" value="F:DNA-binding transcription factor activity, RNA polymerase II-specific"/>
    <property type="evidence" value="ECO:0007669"/>
    <property type="project" value="InterPro"/>
</dbReference>
<feature type="region of interest" description="Disordered" evidence="2">
    <location>
        <begin position="420"/>
        <end position="441"/>
    </location>
</feature>
<dbReference type="EMBL" id="QGMG01000449">
    <property type="protein sequence ID" value="TVY53482.1"/>
    <property type="molecule type" value="Genomic_DNA"/>
</dbReference>
<dbReference type="Proteomes" id="UP000481288">
    <property type="component" value="Unassembled WGS sequence"/>
</dbReference>
<proteinExistence type="predicted"/>
<comment type="caution">
    <text evidence="4">The sequence shown here is derived from an EMBL/GenBank/DDBJ whole genome shotgun (WGS) entry which is preliminary data.</text>
</comment>
<feature type="region of interest" description="Disordered" evidence="2">
    <location>
        <begin position="189"/>
        <end position="230"/>
    </location>
</feature>
<name>A0A7D8YKV4_9HELO</name>
<feature type="compositionally biased region" description="Low complexity" evidence="2">
    <location>
        <begin position="75"/>
        <end position="88"/>
    </location>
</feature>
<organism evidence="4 5">
    <name type="scientific">Lachnellula cervina</name>
    <dbReference type="NCBI Taxonomy" id="1316786"/>
    <lineage>
        <taxon>Eukaryota</taxon>
        <taxon>Fungi</taxon>
        <taxon>Dikarya</taxon>
        <taxon>Ascomycota</taxon>
        <taxon>Pezizomycotina</taxon>
        <taxon>Leotiomycetes</taxon>
        <taxon>Helotiales</taxon>
        <taxon>Lachnaceae</taxon>
        <taxon>Lachnellula</taxon>
    </lineage>
</organism>